<reference evidence="3 4" key="1">
    <citation type="submission" date="2017-05" db="EMBL/GenBank/DDBJ databases">
        <title>The Genome Sequence of Enterococcus faecium 7H8_DIV0219.</title>
        <authorList>
            <consortium name="The Broad Institute Genomics Platform"/>
            <consortium name="The Broad Institute Genomic Center for Infectious Diseases"/>
            <person name="Earl A."/>
            <person name="Manson A."/>
            <person name="Schwartman J."/>
            <person name="Gilmore M."/>
            <person name="Abouelleil A."/>
            <person name="Cao P."/>
            <person name="Chapman S."/>
            <person name="Cusick C."/>
            <person name="Shea T."/>
            <person name="Young S."/>
            <person name="Neafsey D."/>
            <person name="Nusbaum C."/>
            <person name="Birren B."/>
        </authorList>
    </citation>
    <scope>NUCLEOTIDE SEQUENCE [LARGE SCALE GENOMIC DNA]</scope>
    <source>
        <strain evidence="3 4">7H8_DIV0219</strain>
    </source>
</reference>
<proteinExistence type="inferred from homology"/>
<dbReference type="PANTHER" id="PTHR33392">
    <property type="entry name" value="POLYISOPRENYL-TEICHOIC ACID--PEPTIDOGLYCAN TEICHOIC ACID TRANSFERASE TAGU"/>
    <property type="match status" value="1"/>
</dbReference>
<evidence type="ECO:0000313" key="4">
    <source>
        <dbReference type="Proteomes" id="UP000194885"/>
    </source>
</evidence>
<accession>A0A242BGM3</accession>
<dbReference type="Pfam" id="PF03816">
    <property type="entry name" value="LytR_cpsA_psr"/>
    <property type="match status" value="1"/>
</dbReference>
<dbReference type="EMBL" id="NGKW01000002">
    <property type="protein sequence ID" value="OTN94571.1"/>
    <property type="molecule type" value="Genomic_DNA"/>
</dbReference>
<protein>
    <recommendedName>
        <fullName evidence="2">Cell envelope-related transcriptional attenuator domain-containing protein</fullName>
    </recommendedName>
</protein>
<evidence type="ECO:0000256" key="1">
    <source>
        <dbReference type="ARBA" id="ARBA00006068"/>
    </source>
</evidence>
<name>A0A242BGM3_ENTFC</name>
<dbReference type="RefSeq" id="WP_086323106.1">
    <property type="nucleotide sequence ID" value="NZ_NGKW01000002.1"/>
</dbReference>
<evidence type="ECO:0000313" key="3">
    <source>
        <dbReference type="EMBL" id="OTN94571.1"/>
    </source>
</evidence>
<comment type="caution">
    <text evidence="3">The sequence shown here is derived from an EMBL/GenBank/DDBJ whole genome shotgun (WGS) entry which is preliminary data.</text>
</comment>
<feature type="domain" description="Cell envelope-related transcriptional attenuator" evidence="2">
    <location>
        <begin position="79"/>
        <end position="221"/>
    </location>
</feature>
<dbReference type="InterPro" id="IPR050922">
    <property type="entry name" value="LytR/CpsA/Psr_CW_biosynth"/>
</dbReference>
<comment type="similarity">
    <text evidence="1">Belongs to the LytR/CpsA/Psr (LCP) family.</text>
</comment>
<dbReference type="Proteomes" id="UP000194885">
    <property type="component" value="Unassembled WGS sequence"/>
</dbReference>
<gene>
    <name evidence="3" type="ORF">A5810_000814</name>
</gene>
<dbReference type="AlphaFoldDB" id="A0A242BGM3"/>
<dbReference type="InterPro" id="IPR004474">
    <property type="entry name" value="LytR_CpsA_psr"/>
</dbReference>
<organism evidence="3 4">
    <name type="scientific">Enterococcus faecium</name>
    <name type="common">Streptococcus faecium</name>
    <dbReference type="NCBI Taxonomy" id="1352"/>
    <lineage>
        <taxon>Bacteria</taxon>
        <taxon>Bacillati</taxon>
        <taxon>Bacillota</taxon>
        <taxon>Bacilli</taxon>
        <taxon>Lactobacillales</taxon>
        <taxon>Enterococcaceae</taxon>
        <taxon>Enterococcus</taxon>
    </lineage>
</organism>
<dbReference type="PANTHER" id="PTHR33392:SF6">
    <property type="entry name" value="POLYISOPRENYL-TEICHOIC ACID--PEPTIDOGLYCAN TEICHOIC ACID TRANSFERASE TAGU"/>
    <property type="match status" value="1"/>
</dbReference>
<dbReference type="NCBIfam" id="TIGR00350">
    <property type="entry name" value="lytR_cpsA_psr"/>
    <property type="match status" value="1"/>
</dbReference>
<evidence type="ECO:0000259" key="2">
    <source>
        <dbReference type="Pfam" id="PF03816"/>
    </source>
</evidence>
<sequence>MYKILKVISIFLLMFIIAAGAYGVSEYMKLQNLSEVSKKTAANMNVKYSADAATHLPDRFNVLLLGVDTGEFGRTEKGRSDSMIAAHVDLKNETVKLISLERDTYVQIAGHNSFDKLNAAYAYGGEQTAIQTTENMLHTTIPYYMTMNMKGLESMLSIVGDIEVVNDFAFNFDHYDFPKGSLTLSPEEALAWSRMRYDDPNGDYGRQIRQQKVIKAIMQKLLTVETIPKIDQIINVLGNNMKTNLPLGELFKLYLTKSTQFKMSTDQLKGEEEIIDGISYQKMTDTEIKRISQQLQ</sequence>
<dbReference type="Gene3D" id="3.40.630.190">
    <property type="entry name" value="LCP protein"/>
    <property type="match status" value="1"/>
</dbReference>